<reference evidence="3 4" key="1">
    <citation type="submission" date="2016-08" db="EMBL/GenBank/DDBJ databases">
        <title>A Parts List for Fungal Cellulosomes Revealed by Comparative Genomics.</title>
        <authorList>
            <consortium name="DOE Joint Genome Institute"/>
            <person name="Haitjema C.H."/>
            <person name="Gilmore S.P."/>
            <person name="Henske J.K."/>
            <person name="Solomon K.V."/>
            <person name="De Groot R."/>
            <person name="Kuo A."/>
            <person name="Mondo S.J."/>
            <person name="Salamov A.A."/>
            <person name="Labutti K."/>
            <person name="Zhao Z."/>
            <person name="Chiniquy J."/>
            <person name="Barry K."/>
            <person name="Brewer H.M."/>
            <person name="Purvine S.O."/>
            <person name="Wright A.T."/>
            <person name="Boxma B."/>
            <person name="Van Alen T."/>
            <person name="Hackstein J.H."/>
            <person name="Baker S.E."/>
            <person name="Grigoriev I.V."/>
            <person name="O'Malley M.A."/>
        </authorList>
    </citation>
    <scope>NUCLEOTIDE SEQUENCE [LARGE SCALE GENOMIC DNA]</scope>
    <source>
        <strain evidence="3 4">S4</strain>
    </source>
</reference>
<feature type="domain" description="MATH" evidence="2">
    <location>
        <begin position="370"/>
        <end position="505"/>
    </location>
</feature>
<feature type="domain" description="MATH" evidence="2">
    <location>
        <begin position="1515"/>
        <end position="1648"/>
    </location>
</feature>
<feature type="region of interest" description="Disordered" evidence="1">
    <location>
        <begin position="2067"/>
        <end position="2092"/>
    </location>
</feature>
<feature type="domain" description="MATH" evidence="2">
    <location>
        <begin position="1353"/>
        <end position="1483"/>
    </location>
</feature>
<name>A0A1Y1WVQ8_9FUNG</name>
<evidence type="ECO:0000256" key="1">
    <source>
        <dbReference type="SAM" id="MobiDB-lite"/>
    </source>
</evidence>
<evidence type="ECO:0000313" key="4">
    <source>
        <dbReference type="Proteomes" id="UP000193944"/>
    </source>
</evidence>
<dbReference type="SUPFAM" id="SSF49599">
    <property type="entry name" value="TRAF domain-like"/>
    <property type="match status" value="11"/>
</dbReference>
<accession>A0A1Y1WVQ8</accession>
<feature type="domain" description="MATH" evidence="2">
    <location>
        <begin position="863"/>
        <end position="995"/>
    </location>
</feature>
<comment type="caution">
    <text evidence="3">The sequence shown here is derived from an EMBL/GenBank/DDBJ whole genome shotgun (WGS) entry which is preliminary data.</text>
</comment>
<dbReference type="OrthoDB" id="289038at2759"/>
<reference evidence="3 4" key="2">
    <citation type="submission" date="2016-08" db="EMBL/GenBank/DDBJ databases">
        <title>Pervasive Adenine N6-methylation of Active Genes in Fungi.</title>
        <authorList>
            <consortium name="DOE Joint Genome Institute"/>
            <person name="Mondo S.J."/>
            <person name="Dannebaum R.O."/>
            <person name="Kuo R.C."/>
            <person name="Labutti K."/>
            <person name="Haridas S."/>
            <person name="Kuo A."/>
            <person name="Salamov A."/>
            <person name="Ahrendt S.R."/>
            <person name="Lipzen A."/>
            <person name="Sullivan W."/>
            <person name="Andreopoulos W.B."/>
            <person name="Clum A."/>
            <person name="Lindquist E."/>
            <person name="Daum C."/>
            <person name="Ramamoorthy G.K."/>
            <person name="Gryganskyi A."/>
            <person name="Culley D."/>
            <person name="Magnuson J.K."/>
            <person name="James T.Y."/>
            <person name="O'Malley M.A."/>
            <person name="Stajich J.E."/>
            <person name="Spatafora J.W."/>
            <person name="Visel A."/>
            <person name="Grigoriev I.V."/>
        </authorList>
    </citation>
    <scope>NUCLEOTIDE SEQUENCE [LARGE SCALE GENOMIC DNA]</scope>
    <source>
        <strain evidence="3 4">S4</strain>
    </source>
</reference>
<dbReference type="InterPro" id="IPR002083">
    <property type="entry name" value="MATH/TRAF_dom"/>
</dbReference>
<dbReference type="SMART" id="SM00061">
    <property type="entry name" value="MATH"/>
    <property type="match status" value="9"/>
</dbReference>
<feature type="domain" description="MATH" evidence="2">
    <location>
        <begin position="1839"/>
        <end position="1972"/>
    </location>
</feature>
<dbReference type="InterPro" id="IPR008974">
    <property type="entry name" value="TRAF-like"/>
</dbReference>
<dbReference type="PANTHER" id="PTHR46162:SF2">
    <property type="entry name" value="ANKYRIN REPEAT-CONTAINING PROTEIN-RELATED"/>
    <property type="match status" value="1"/>
</dbReference>
<feature type="domain" description="MATH" evidence="2">
    <location>
        <begin position="699"/>
        <end position="832"/>
    </location>
</feature>
<feature type="domain" description="MATH" evidence="2">
    <location>
        <begin position="42"/>
        <end position="176"/>
    </location>
</feature>
<dbReference type="CDD" id="cd00121">
    <property type="entry name" value="MATH"/>
    <property type="match status" value="2"/>
</dbReference>
<feature type="domain" description="MATH" evidence="2">
    <location>
        <begin position="536"/>
        <end position="668"/>
    </location>
</feature>
<dbReference type="Pfam" id="PF22486">
    <property type="entry name" value="MATH_2"/>
    <property type="match status" value="10"/>
</dbReference>
<feature type="domain" description="MATH" evidence="2">
    <location>
        <begin position="207"/>
        <end position="337"/>
    </location>
</feature>
<dbReference type="PANTHER" id="PTHR46162">
    <property type="entry name" value="TRAF-LIKE FAMILY PROTEIN"/>
    <property type="match status" value="1"/>
</dbReference>
<dbReference type="Gene3D" id="2.60.210.10">
    <property type="entry name" value="Apoptosis, Tumor Necrosis Factor Receptor Associated Protein 2, Chain A"/>
    <property type="match status" value="12"/>
</dbReference>
<keyword evidence="4" id="KW-1185">Reference proteome</keyword>
<feature type="domain" description="MATH" evidence="2">
    <location>
        <begin position="1190"/>
        <end position="1322"/>
    </location>
</feature>
<proteinExistence type="predicted"/>
<sequence length="2092" mass="251398">MLNFLKNDFKDIYSSYSKDQYLDKLKKSLKEDDLKSDKVAGEKYYEWEIKDWNKLKFLEYSSQFSVGGHKWKIKLYPDGNDDIREGDYVSVGLENVDIVKENHDLSHIYVNFVITMRNFNDYSCFSSGESTLFYFTKHDNSKDYSRFIHKPDLYKKKKGSDKSLIENDKVIIGAYVRVYKYNKEQYIEELKNIIKNDNINKNEIIGEDYFEWEVKNWDKLIHFSCGPNMSPVFTVGGFRWGIKLFFFGKCKTNEEHFYIYLSNLDDNEKNCEDICTQFVLTFRNNKDFSCYKSISSSLYCLNKINKGVNSIYIDQNDYKNYIKPLIKDSKIIIGGYIRIYNNFRLVEYFDELKKLLKENCIEDDEEIIKKGYYEWEIKDFDNIINNKNGLKFNSKFTVCDKKWNLCMESFPNVEEKDSNFLKIYMNNIDNNEEIDTKENENYCTKYILVFRYYRDFFCYKTILSDECCYGKNMDGYYPNYINKIYYNKKIKPLIKNNKIIFGVFVCIYKNDSFGHYLGELKKSINNDENVHEIIENKYYEWEIKDWDKITNQKYSPKFFTNKNKWRISLYKNDNKNNVLDYISIYLKNTNILKEFNSHLYTRFVLSVRNYKDFYSYKTEVLPSPTYFNKKKNRIGFSKFINKENLNNKLENSHKPLIEDNKIIIGVYIQIYKYKMEQYLDELKYYIINNNWLSNKNIMEDYHEWKVKDLRKNSDVICSSEFMASGHKWKFRLYPYGDDLVKGKGYISIYLDNVDVSNEKFAHIYAHYSLFIHNFDDCSCYYRNKKPTFYYLNKKENLLDWQKYMNKSNVYINNKKSNKSLIENNDTIIGTYIRVYQYDKDKYINELKDLIKDHEAIYYEIFGEDYYEWNIESWSKFENEQYSPEFVIGGHKWKLKLYPNGQNDNNYEYASIYLENQDVQNENTLHICANVVFSIRNYNDYSFFSENEETSLKFFSKDKPLWGLNQFVKKSDLYNKCEKFNKSLIEDDKAIITVYIRVYKYKIDHYINELNHYITEEDVVKDEIIEEDYYEWEIENLNNQQNLMYSPEFIIGGYKWNLKVYPKGDDEVHEDGYITVYLNNLDIQNKTFTHFYTHHALYIRNLNDYSFFSRERKPSIVYSNNKNIGSNIQQVKNKSNFYIKNDTSYKPLVENGKTVFGTYIRVFKYNREKYINEIKNLIKDNDMDNYNVIGEDYREWRVDDWDLLENIEHSPGFEAVGYNWKIKLNLNDHENIGNNYISLYLENTDIFFENSLHICAKVVFAIRNYNDYSYFEGKVNPSIYYYSRDKNIWGLDHYIRKSDLYLKSEESGKPLVESDKTVIGVYIRVYEYKMEQYINELKYLIKNENNTINKVIDEDYYEWKISNWNELEHLEWSPLFTVGNHRWKIKLWPNGYGRKGKNVSMYLVNEDMLKFNSDHICCKFILSLRNYNEYSYYTSYVSLLNYFSKYKKEYGNREFVNKKELFLINGKSNKSLIEDNKVIIGAYIQIYQYNKKDQYIDELKYFIKDNSAKTNKIIGEDYYEWTIDEWNKRKNIEYSPEFIAGGYKWKILLYENDNDNDNKDNNISIWLINSDIKNEDSLHICANFVFSIRNYNSYCCFIAKDDTTLNYFSKNRNIWGWNKFIKKSELNIKNKESNKSFVENNKVVIGTYIRVYQYKIVQFVEELKFLLKDDNIKNEEIIGEDYYEWKIKDWNSLEKINYSPEFTIGGHKWKIKLYPNGKDLNNTNEYISVFLENEEKTPHIFVNCVLCCCNYNDYSCSTTYVSYFNYFNESKKDFGKSEFISKTECHTKCKKTNKSLIEDNQLILGAYIRVYKNENLENYINNLKELLKMDNEKDYETIGEGYYEWTIKDWEKLDNPEYSPLFMINDYKWRIKLYPNGNDKVKEKEYVSVFLENLDTTKYALPNIFANFVISFRNYNDYSGYTAHKVTSLFYFSKGINSLGFRHFIKRTDLYAINEQTNKPLVENKKVIVSVYLKIYNNIKDEMSLINKQHYILLNKKLLPELPVKEQNNISLSLSNLTTHTLNTFNTLNNNNNNNNNKVLVNEFPYPPMISPDSNGQPVYARSTMDISTHKDIDGQSPLSEETPTFNYDDFDD</sequence>
<dbReference type="STRING" id="1754192.A0A1Y1WVQ8"/>
<feature type="compositionally biased region" description="Polar residues" evidence="1">
    <location>
        <begin position="2076"/>
        <end position="2085"/>
    </location>
</feature>
<evidence type="ECO:0000259" key="2">
    <source>
        <dbReference type="PROSITE" id="PS50144"/>
    </source>
</evidence>
<dbReference type="Proteomes" id="UP000193944">
    <property type="component" value="Unassembled WGS sequence"/>
</dbReference>
<evidence type="ECO:0000313" key="3">
    <source>
        <dbReference type="EMBL" id="ORX77620.1"/>
    </source>
</evidence>
<dbReference type="EMBL" id="MCFG01000241">
    <property type="protein sequence ID" value="ORX77620.1"/>
    <property type="molecule type" value="Genomic_DNA"/>
</dbReference>
<organism evidence="3 4">
    <name type="scientific">Anaeromyces robustus</name>
    <dbReference type="NCBI Taxonomy" id="1754192"/>
    <lineage>
        <taxon>Eukaryota</taxon>
        <taxon>Fungi</taxon>
        <taxon>Fungi incertae sedis</taxon>
        <taxon>Chytridiomycota</taxon>
        <taxon>Chytridiomycota incertae sedis</taxon>
        <taxon>Neocallimastigomycetes</taxon>
        <taxon>Neocallimastigales</taxon>
        <taxon>Neocallimastigaceae</taxon>
        <taxon>Anaeromyces</taxon>
    </lineage>
</organism>
<feature type="domain" description="MATH" evidence="2">
    <location>
        <begin position="1026"/>
        <end position="1077"/>
    </location>
</feature>
<dbReference type="PROSITE" id="PS50144">
    <property type="entry name" value="MATH"/>
    <property type="match status" value="12"/>
</dbReference>
<feature type="domain" description="MATH" evidence="2">
    <location>
        <begin position="1679"/>
        <end position="1807"/>
    </location>
</feature>
<gene>
    <name evidence="3" type="ORF">BCR32DRAFT_295511</name>
</gene>
<protein>
    <recommendedName>
        <fullName evidence="2">MATH domain-containing protein</fullName>
    </recommendedName>
</protein>